<keyword evidence="3" id="KW-1185">Reference proteome</keyword>
<dbReference type="Proteomes" id="UP000446786">
    <property type="component" value="Unassembled WGS sequence"/>
</dbReference>
<evidence type="ECO:0000313" key="2">
    <source>
        <dbReference type="EMBL" id="MXP32502.1"/>
    </source>
</evidence>
<gene>
    <name evidence="2" type="ORF">GRI94_11795</name>
</gene>
<dbReference type="Pfam" id="PF13480">
    <property type="entry name" value="Acetyltransf_6"/>
    <property type="match status" value="1"/>
</dbReference>
<dbReference type="SUPFAM" id="SSF55729">
    <property type="entry name" value="Acyl-CoA N-acyltransferases (Nat)"/>
    <property type="match status" value="1"/>
</dbReference>
<feature type="domain" description="BioF2-like acetyltransferase" evidence="1">
    <location>
        <begin position="2"/>
        <end position="130"/>
    </location>
</feature>
<reference evidence="2 3" key="1">
    <citation type="submission" date="2019-12" db="EMBL/GenBank/DDBJ databases">
        <title>Genomic-based taxomic classification of the family Erythrobacteraceae.</title>
        <authorList>
            <person name="Xu L."/>
        </authorList>
    </citation>
    <scope>NUCLEOTIDE SEQUENCE [LARGE SCALE GENOMIC DNA]</scope>
    <source>
        <strain evidence="2 3">JCM 16677</strain>
    </source>
</reference>
<accession>A0A845ANV7</accession>
<dbReference type="InterPro" id="IPR016181">
    <property type="entry name" value="Acyl_CoA_acyltransferase"/>
</dbReference>
<dbReference type="Gene3D" id="3.40.630.30">
    <property type="match status" value="1"/>
</dbReference>
<keyword evidence="2" id="KW-0808">Transferase</keyword>
<protein>
    <submittedName>
        <fullName evidence="2">GNAT family N-acetyltransferase</fullName>
    </submittedName>
</protein>
<dbReference type="InterPro" id="IPR038740">
    <property type="entry name" value="BioF2-like_GNAT_dom"/>
</dbReference>
<dbReference type="GO" id="GO:0016740">
    <property type="term" value="F:transferase activity"/>
    <property type="evidence" value="ECO:0007669"/>
    <property type="project" value="UniProtKB-KW"/>
</dbReference>
<sequence>MRTTLKRKAKKVEVELLTRFDETAWGAYEEIYAQSWKPAEETPEILRKFAREEGDAGRIRLAIARHEGRPIAAQFWTVENGVAYIHKLAHLEETRNLSAGTTLSAALFEHVIDIDNVGLVDFGTGNDSYKADWMEKVRPRFLIDCLDPRQPRSWAPLAKRFLTRLAQRPSES</sequence>
<organism evidence="2 3">
    <name type="scientific">Parerythrobacter jejuensis</name>
    <dbReference type="NCBI Taxonomy" id="795812"/>
    <lineage>
        <taxon>Bacteria</taxon>
        <taxon>Pseudomonadati</taxon>
        <taxon>Pseudomonadota</taxon>
        <taxon>Alphaproteobacteria</taxon>
        <taxon>Sphingomonadales</taxon>
        <taxon>Erythrobacteraceae</taxon>
        <taxon>Parerythrobacter</taxon>
    </lineage>
</organism>
<name>A0A845ANV7_9SPHN</name>
<evidence type="ECO:0000259" key="1">
    <source>
        <dbReference type="Pfam" id="PF13480"/>
    </source>
</evidence>
<comment type="caution">
    <text evidence="2">The sequence shown here is derived from an EMBL/GenBank/DDBJ whole genome shotgun (WGS) entry which is preliminary data.</text>
</comment>
<proteinExistence type="predicted"/>
<dbReference type="AlphaFoldDB" id="A0A845ANV7"/>
<dbReference type="OrthoDB" id="8334427at2"/>
<dbReference type="EMBL" id="WTYE01000001">
    <property type="protein sequence ID" value="MXP32502.1"/>
    <property type="molecule type" value="Genomic_DNA"/>
</dbReference>
<evidence type="ECO:0000313" key="3">
    <source>
        <dbReference type="Proteomes" id="UP000446786"/>
    </source>
</evidence>